<dbReference type="Proteomes" id="UP000735302">
    <property type="component" value="Unassembled WGS sequence"/>
</dbReference>
<protein>
    <submittedName>
        <fullName evidence="1">Uncharacterized protein</fullName>
    </submittedName>
</protein>
<evidence type="ECO:0000313" key="2">
    <source>
        <dbReference type="Proteomes" id="UP000735302"/>
    </source>
</evidence>
<proteinExistence type="predicted"/>
<evidence type="ECO:0000313" key="1">
    <source>
        <dbReference type="EMBL" id="GFO02615.1"/>
    </source>
</evidence>
<reference evidence="1 2" key="1">
    <citation type="journal article" date="2021" name="Elife">
        <title>Chloroplast acquisition without the gene transfer in kleptoplastic sea slugs, Plakobranchus ocellatus.</title>
        <authorList>
            <person name="Maeda T."/>
            <person name="Takahashi S."/>
            <person name="Yoshida T."/>
            <person name="Shimamura S."/>
            <person name="Takaki Y."/>
            <person name="Nagai Y."/>
            <person name="Toyoda A."/>
            <person name="Suzuki Y."/>
            <person name="Arimoto A."/>
            <person name="Ishii H."/>
            <person name="Satoh N."/>
            <person name="Nishiyama T."/>
            <person name="Hasebe M."/>
            <person name="Maruyama T."/>
            <person name="Minagawa J."/>
            <person name="Obokata J."/>
            <person name="Shigenobu S."/>
        </authorList>
    </citation>
    <scope>NUCLEOTIDE SEQUENCE [LARGE SCALE GENOMIC DNA]</scope>
</reference>
<organism evidence="1 2">
    <name type="scientific">Plakobranchus ocellatus</name>
    <dbReference type="NCBI Taxonomy" id="259542"/>
    <lineage>
        <taxon>Eukaryota</taxon>
        <taxon>Metazoa</taxon>
        <taxon>Spiralia</taxon>
        <taxon>Lophotrochozoa</taxon>
        <taxon>Mollusca</taxon>
        <taxon>Gastropoda</taxon>
        <taxon>Heterobranchia</taxon>
        <taxon>Euthyneura</taxon>
        <taxon>Panpulmonata</taxon>
        <taxon>Sacoglossa</taxon>
        <taxon>Placobranchoidea</taxon>
        <taxon>Plakobranchidae</taxon>
        <taxon>Plakobranchus</taxon>
    </lineage>
</organism>
<accession>A0AAV4A5F8</accession>
<keyword evidence="2" id="KW-1185">Reference proteome</keyword>
<dbReference type="AlphaFoldDB" id="A0AAV4A5F8"/>
<dbReference type="EMBL" id="BLXT01003614">
    <property type="protein sequence ID" value="GFO02615.1"/>
    <property type="molecule type" value="Genomic_DNA"/>
</dbReference>
<gene>
    <name evidence="1" type="ORF">PoB_002912000</name>
</gene>
<name>A0AAV4A5F8_9GAST</name>
<sequence length="74" mass="8049">MVILRFQTRPGAGGRARSRDRRVPADLGADTLATVPLTSQWNGECVASLSDVSSTHHPSLVSCPCYQYPARRHA</sequence>
<comment type="caution">
    <text evidence="1">The sequence shown here is derived from an EMBL/GenBank/DDBJ whole genome shotgun (WGS) entry which is preliminary data.</text>
</comment>